<dbReference type="CDD" id="cd03257">
    <property type="entry name" value="ABC_NikE_OppD_transporters"/>
    <property type="match status" value="1"/>
</dbReference>
<dbReference type="NCBIfam" id="TIGR01727">
    <property type="entry name" value="oligo_HPY"/>
    <property type="match status" value="1"/>
</dbReference>
<protein>
    <submittedName>
        <fullName evidence="9">ABC transporter ATP-binding protein</fullName>
    </submittedName>
</protein>
<name>A0ABU7VU96_9BACL</name>
<dbReference type="SUPFAM" id="SSF52540">
    <property type="entry name" value="P-loop containing nucleoside triphosphate hydrolases"/>
    <property type="match status" value="1"/>
</dbReference>
<dbReference type="InterPro" id="IPR017871">
    <property type="entry name" value="ABC_transporter-like_CS"/>
</dbReference>
<keyword evidence="3" id="KW-0813">Transport</keyword>
<dbReference type="Pfam" id="PF08352">
    <property type="entry name" value="oligo_HPY"/>
    <property type="match status" value="1"/>
</dbReference>
<keyword evidence="4" id="KW-1003">Cell membrane</keyword>
<evidence type="ECO:0000259" key="8">
    <source>
        <dbReference type="PROSITE" id="PS50893"/>
    </source>
</evidence>
<proteinExistence type="inferred from homology"/>
<dbReference type="InterPro" id="IPR013563">
    <property type="entry name" value="Oligopep_ABC_C"/>
</dbReference>
<evidence type="ECO:0000256" key="3">
    <source>
        <dbReference type="ARBA" id="ARBA00022448"/>
    </source>
</evidence>
<keyword evidence="10" id="KW-1185">Reference proteome</keyword>
<evidence type="ECO:0000256" key="7">
    <source>
        <dbReference type="ARBA" id="ARBA00023136"/>
    </source>
</evidence>
<gene>
    <name evidence="9" type="ORF">V3851_11690</name>
</gene>
<dbReference type="Gene3D" id="3.40.50.300">
    <property type="entry name" value="P-loop containing nucleotide triphosphate hydrolases"/>
    <property type="match status" value="1"/>
</dbReference>
<keyword evidence="7" id="KW-0472">Membrane</keyword>
<comment type="caution">
    <text evidence="9">The sequence shown here is derived from an EMBL/GenBank/DDBJ whole genome shotgun (WGS) entry which is preliminary data.</text>
</comment>
<dbReference type="PROSITE" id="PS00211">
    <property type="entry name" value="ABC_TRANSPORTER_1"/>
    <property type="match status" value="1"/>
</dbReference>
<dbReference type="SMART" id="SM00382">
    <property type="entry name" value="AAA"/>
    <property type="match status" value="1"/>
</dbReference>
<dbReference type="PANTHER" id="PTHR43297">
    <property type="entry name" value="OLIGOPEPTIDE TRANSPORT ATP-BINDING PROTEIN APPD"/>
    <property type="match status" value="1"/>
</dbReference>
<dbReference type="EMBL" id="JAZHPZ010000005">
    <property type="protein sequence ID" value="MEF2966494.1"/>
    <property type="molecule type" value="Genomic_DNA"/>
</dbReference>
<dbReference type="GO" id="GO:0005524">
    <property type="term" value="F:ATP binding"/>
    <property type="evidence" value="ECO:0007669"/>
    <property type="project" value="UniProtKB-KW"/>
</dbReference>
<dbReference type="Proteomes" id="UP001306950">
    <property type="component" value="Unassembled WGS sequence"/>
</dbReference>
<dbReference type="PANTHER" id="PTHR43297:SF2">
    <property type="entry name" value="DIPEPTIDE TRANSPORT ATP-BINDING PROTEIN DPPD"/>
    <property type="match status" value="1"/>
</dbReference>
<evidence type="ECO:0000256" key="5">
    <source>
        <dbReference type="ARBA" id="ARBA00022741"/>
    </source>
</evidence>
<evidence type="ECO:0000256" key="1">
    <source>
        <dbReference type="ARBA" id="ARBA00004202"/>
    </source>
</evidence>
<comment type="similarity">
    <text evidence="2">Belongs to the ABC transporter superfamily.</text>
</comment>
<evidence type="ECO:0000256" key="2">
    <source>
        <dbReference type="ARBA" id="ARBA00005417"/>
    </source>
</evidence>
<dbReference type="InterPro" id="IPR027417">
    <property type="entry name" value="P-loop_NTPase"/>
</dbReference>
<evidence type="ECO:0000256" key="4">
    <source>
        <dbReference type="ARBA" id="ARBA00022475"/>
    </source>
</evidence>
<evidence type="ECO:0000313" key="10">
    <source>
        <dbReference type="Proteomes" id="UP001306950"/>
    </source>
</evidence>
<evidence type="ECO:0000313" key="9">
    <source>
        <dbReference type="EMBL" id="MEF2966494.1"/>
    </source>
</evidence>
<dbReference type="RefSeq" id="WP_331846719.1">
    <property type="nucleotide sequence ID" value="NZ_JAZHPZ010000005.1"/>
</dbReference>
<keyword evidence="5" id="KW-0547">Nucleotide-binding</keyword>
<evidence type="ECO:0000256" key="6">
    <source>
        <dbReference type="ARBA" id="ARBA00022840"/>
    </source>
</evidence>
<comment type="subcellular location">
    <subcellularLocation>
        <location evidence="1">Cell membrane</location>
        <topology evidence="1">Peripheral membrane protein</topology>
    </subcellularLocation>
</comment>
<dbReference type="InterPro" id="IPR003439">
    <property type="entry name" value="ABC_transporter-like_ATP-bd"/>
</dbReference>
<feature type="domain" description="ABC transporter" evidence="8">
    <location>
        <begin position="6"/>
        <end position="257"/>
    </location>
</feature>
<reference evidence="9 10" key="1">
    <citation type="submission" date="2024-02" db="EMBL/GenBank/DDBJ databases">
        <title>A nitrogen-fixing paenibacillus bacterium.</title>
        <authorList>
            <person name="Zhang W.L."/>
            <person name="Chen S.F."/>
        </authorList>
    </citation>
    <scope>NUCLEOTIDE SEQUENCE [LARGE SCALE GENOMIC DNA]</scope>
    <source>
        <strain evidence="9 10">M1</strain>
    </source>
</reference>
<sequence>MAKDLVQFRNLETHFHTSAGVVKAVDKVSFSIREGETVGVVGESGCGKSVTAMSLMRLVEGPHGVIAGGEIFYEDKDILKLSKREMARIRGKEISMVFQEPMSSLNPVLKIGDQLTEPLIMHMLMDRKEARKRAIELIELVGIPRAEQIFEAYPHELSGGMRQRIMIAIALSCNPKLLIADEPTTALDVTIQAQILDLMRGIKQKLGTAIMLITHDLGVIAEMADYVVVMYAGKVIEEAPVLELFQDPQHPYTKGLLKAKPILGLNQERLYSIPGQVPNPIELGDNCHFHDRCEFCMDICQRQQPPFRAHGDKLHKTACWLYEEVREAL</sequence>
<dbReference type="Pfam" id="PF00005">
    <property type="entry name" value="ABC_tran"/>
    <property type="match status" value="1"/>
</dbReference>
<dbReference type="InterPro" id="IPR050388">
    <property type="entry name" value="ABC_Ni/Peptide_Import"/>
</dbReference>
<dbReference type="PROSITE" id="PS50893">
    <property type="entry name" value="ABC_TRANSPORTER_2"/>
    <property type="match status" value="1"/>
</dbReference>
<dbReference type="InterPro" id="IPR003593">
    <property type="entry name" value="AAA+_ATPase"/>
</dbReference>
<accession>A0ABU7VU96</accession>
<organism evidence="9 10">
    <name type="scientific">Paenibacillus haidiansis</name>
    <dbReference type="NCBI Taxonomy" id="1574488"/>
    <lineage>
        <taxon>Bacteria</taxon>
        <taxon>Bacillati</taxon>
        <taxon>Bacillota</taxon>
        <taxon>Bacilli</taxon>
        <taxon>Bacillales</taxon>
        <taxon>Paenibacillaceae</taxon>
        <taxon>Paenibacillus</taxon>
    </lineage>
</organism>
<keyword evidence="6 9" id="KW-0067">ATP-binding</keyword>